<evidence type="ECO:0000259" key="11">
    <source>
        <dbReference type="PROSITE" id="PS50011"/>
    </source>
</evidence>
<dbReference type="InterPro" id="IPR000719">
    <property type="entry name" value="Prot_kinase_dom"/>
</dbReference>
<evidence type="ECO:0000256" key="8">
    <source>
        <dbReference type="ARBA" id="ARBA00046288"/>
    </source>
</evidence>
<keyword evidence="1" id="KW-0433">Leucine-rich repeat</keyword>
<dbReference type="FunFam" id="3.30.200.20:FF:000489">
    <property type="entry name" value="Inactive receptor-like serine/threonine-protein kinase"/>
    <property type="match status" value="1"/>
</dbReference>
<proteinExistence type="predicted"/>
<dbReference type="Pfam" id="PF00560">
    <property type="entry name" value="LRR_1"/>
    <property type="match status" value="1"/>
</dbReference>
<dbReference type="SUPFAM" id="SSF52058">
    <property type="entry name" value="L domain-like"/>
    <property type="match status" value="1"/>
</dbReference>
<comment type="subcellular location">
    <subcellularLocation>
        <location evidence="8">Endomembrane system</location>
        <topology evidence="8">Single-pass type I membrane protein</topology>
    </subcellularLocation>
</comment>
<keyword evidence="2 10" id="KW-0812">Transmembrane</keyword>
<name>A0A438HH59_VITVI</name>
<keyword evidence="6 10" id="KW-0472">Membrane</keyword>
<dbReference type="PANTHER" id="PTHR46084:SF1">
    <property type="entry name" value="PROTEIN MALE DISCOVERER 2"/>
    <property type="match status" value="1"/>
</dbReference>
<dbReference type="InterPro" id="IPR001245">
    <property type="entry name" value="Ser-Thr/Tyr_kinase_cat_dom"/>
</dbReference>
<dbReference type="GO" id="GO:0012505">
    <property type="term" value="C:endomembrane system"/>
    <property type="evidence" value="ECO:0007669"/>
    <property type="project" value="UniProtKB-SubCell"/>
</dbReference>
<evidence type="ECO:0000256" key="3">
    <source>
        <dbReference type="ARBA" id="ARBA00022729"/>
    </source>
</evidence>
<feature type="transmembrane region" description="Helical" evidence="10">
    <location>
        <begin position="99"/>
        <end position="118"/>
    </location>
</feature>
<evidence type="ECO:0000256" key="6">
    <source>
        <dbReference type="ARBA" id="ARBA00023136"/>
    </source>
</evidence>
<dbReference type="Gene3D" id="1.10.510.10">
    <property type="entry name" value="Transferase(Phosphotransferase) domain 1"/>
    <property type="match status" value="1"/>
</dbReference>
<evidence type="ECO:0000256" key="10">
    <source>
        <dbReference type="SAM" id="Phobius"/>
    </source>
</evidence>
<dbReference type="Gene3D" id="3.80.10.10">
    <property type="entry name" value="Ribonuclease Inhibitor"/>
    <property type="match status" value="1"/>
</dbReference>
<feature type="region of interest" description="Disordered" evidence="9">
    <location>
        <begin position="409"/>
        <end position="459"/>
    </location>
</feature>
<dbReference type="EMBL" id="QGNW01000223">
    <property type="protein sequence ID" value="RVW83800.1"/>
    <property type="molecule type" value="Genomic_DNA"/>
</dbReference>
<dbReference type="PANTHER" id="PTHR46084">
    <property type="entry name" value="PROTEIN MALE DISCOVERER 2"/>
    <property type="match status" value="1"/>
</dbReference>
<dbReference type="InterPro" id="IPR001611">
    <property type="entry name" value="Leu-rich_rpt"/>
</dbReference>
<evidence type="ECO:0000256" key="9">
    <source>
        <dbReference type="SAM" id="MobiDB-lite"/>
    </source>
</evidence>
<feature type="domain" description="Protein kinase" evidence="11">
    <location>
        <begin position="530"/>
        <end position="798"/>
    </location>
</feature>
<evidence type="ECO:0000313" key="12">
    <source>
        <dbReference type="EMBL" id="RVW83800.1"/>
    </source>
</evidence>
<dbReference type="AlphaFoldDB" id="A0A438HH59"/>
<dbReference type="FunFam" id="3.80.10.10:FF:000041">
    <property type="entry name" value="LRR receptor-like serine/threonine-protein kinase ERECTA"/>
    <property type="match status" value="1"/>
</dbReference>
<evidence type="ECO:0000313" key="13">
    <source>
        <dbReference type="Proteomes" id="UP000288805"/>
    </source>
</evidence>
<keyword evidence="5 10" id="KW-1133">Transmembrane helix</keyword>
<dbReference type="Pfam" id="PF07714">
    <property type="entry name" value="PK_Tyr_Ser-Thr"/>
    <property type="match status" value="1"/>
</dbReference>
<protein>
    <submittedName>
        <fullName evidence="12">Protein MALE DISCOVERER 2</fullName>
    </submittedName>
</protein>
<comment type="caution">
    <text evidence="12">The sequence shown here is derived from an EMBL/GenBank/DDBJ whole genome shotgun (WGS) entry which is preliminary data.</text>
</comment>
<keyword evidence="4" id="KW-0677">Repeat</keyword>
<accession>A0A438HH59</accession>
<dbReference type="GO" id="GO:0004672">
    <property type="term" value="F:protein kinase activity"/>
    <property type="evidence" value="ECO:0007669"/>
    <property type="project" value="InterPro"/>
</dbReference>
<dbReference type="Gene3D" id="3.30.200.20">
    <property type="entry name" value="Phosphorylase Kinase, domain 1"/>
    <property type="match status" value="1"/>
</dbReference>
<keyword evidence="7" id="KW-0325">Glycoprotein</keyword>
<dbReference type="InterPro" id="IPR032675">
    <property type="entry name" value="LRR_dom_sf"/>
</dbReference>
<dbReference type="Proteomes" id="UP000288805">
    <property type="component" value="Unassembled WGS sequence"/>
</dbReference>
<evidence type="ECO:0000256" key="5">
    <source>
        <dbReference type="ARBA" id="ARBA00022989"/>
    </source>
</evidence>
<keyword evidence="3" id="KW-0732">Signal</keyword>
<gene>
    <name evidence="12" type="primary">MDIS2_1</name>
    <name evidence="12" type="ORF">CK203_041804</name>
</gene>
<evidence type="ECO:0000256" key="7">
    <source>
        <dbReference type="ARBA" id="ARBA00023180"/>
    </source>
</evidence>
<sequence>MLDAPKIGFEGILEQPVCSRHLYMPQDRPWIGNQARGPWIAFLASLVTQEFHQPSNCCNRVVEILLGHFLERMSPGFWQQLSLPPPLPHLVHQAMGGRWNAFGFQFLIFSVLIIFLGIQRCWSLNSEGLALLEFRAGVDSDPYGAFSNWNSSDSDGCMWLGVHCYDSKVQTLTRIEGSDVYLFTSTCRDLNGLSLEGILAPGLGKLSHLRSLLACHDADTTTTPPPNGHRNYVIVLHKNNFSGTIPKEIGGLIRLELLDLRDNNLSGVIPEEIGSMPSLKRLLLCDNKFEGSIPMDAGKLNLLSELQFDENLTSPVASGTGFANRKFGHCVWQSSLKQLSKEDSFIIPIKGRLKRYVNVLAQLKFGKDSSHGQGDNCCDTQPRVPSELHMVQDVEDLGNFVRRRLLQQSTNEKKKQSHTPAPQPSPADSSSKQTNSTENSHDQASHFSPGNSTNQKTSVDGSSGNIWKYVFVVPGVALLLIVAAVMLCMCRSRGVTTIGPWTTGLSGQLQKAFVTGVPKLNRTELETACEDFSNIINTLDDCTVYKGTLSSGVEIAVASTGISSSKDWSKRSEMAFRKKIDTLSRVNHKNFVNLLGYCEEDDIFVRMMVFEYAPNGSLFEHLHVKEVEHLDWNARTRIIMGTAYCLQYMHELNPPVAHSNLTSAAIYLTDDYAAKIAEINIWADLSSKSKISGNEESEHSELPPLADPESNVYCFGILLLETISGKLPYSEEQGPLVNWAAEHLNDKRSISYLIDPTLKSFKNNELDIICEVIQDCIQPNPRQRPTMREVTSKLREVIPISPDSATPRLSPLWWAELEILSVEAT</sequence>
<evidence type="ECO:0000256" key="1">
    <source>
        <dbReference type="ARBA" id="ARBA00022614"/>
    </source>
</evidence>
<organism evidence="12 13">
    <name type="scientific">Vitis vinifera</name>
    <name type="common">Grape</name>
    <dbReference type="NCBI Taxonomy" id="29760"/>
    <lineage>
        <taxon>Eukaryota</taxon>
        <taxon>Viridiplantae</taxon>
        <taxon>Streptophyta</taxon>
        <taxon>Embryophyta</taxon>
        <taxon>Tracheophyta</taxon>
        <taxon>Spermatophyta</taxon>
        <taxon>Magnoliopsida</taxon>
        <taxon>eudicotyledons</taxon>
        <taxon>Gunneridae</taxon>
        <taxon>Pentapetalae</taxon>
        <taxon>rosids</taxon>
        <taxon>Vitales</taxon>
        <taxon>Vitaceae</taxon>
        <taxon>Viteae</taxon>
        <taxon>Vitis</taxon>
    </lineage>
</organism>
<dbReference type="InterPro" id="IPR013210">
    <property type="entry name" value="LRR_N_plant-typ"/>
</dbReference>
<reference evidence="12 13" key="1">
    <citation type="journal article" date="2018" name="PLoS Genet.">
        <title>Population sequencing reveals clonal diversity and ancestral inbreeding in the grapevine cultivar Chardonnay.</title>
        <authorList>
            <person name="Roach M.J."/>
            <person name="Johnson D.L."/>
            <person name="Bohlmann J."/>
            <person name="van Vuuren H.J."/>
            <person name="Jones S.J."/>
            <person name="Pretorius I.S."/>
            <person name="Schmidt S.A."/>
            <person name="Borneman A.R."/>
        </authorList>
    </citation>
    <scope>NUCLEOTIDE SEQUENCE [LARGE SCALE GENOMIC DNA]</scope>
    <source>
        <strain evidence="13">cv. Chardonnay</strain>
        <tissue evidence="12">Leaf</tissue>
    </source>
</reference>
<dbReference type="GO" id="GO:0005524">
    <property type="term" value="F:ATP binding"/>
    <property type="evidence" value="ECO:0007669"/>
    <property type="project" value="InterPro"/>
</dbReference>
<dbReference type="SUPFAM" id="SSF56112">
    <property type="entry name" value="Protein kinase-like (PK-like)"/>
    <property type="match status" value="1"/>
</dbReference>
<dbReference type="PROSITE" id="PS50011">
    <property type="entry name" value="PROTEIN_KINASE_DOM"/>
    <property type="match status" value="1"/>
</dbReference>
<feature type="transmembrane region" description="Helical" evidence="10">
    <location>
        <begin position="466"/>
        <end position="488"/>
    </location>
</feature>
<evidence type="ECO:0000256" key="2">
    <source>
        <dbReference type="ARBA" id="ARBA00022692"/>
    </source>
</evidence>
<dbReference type="InterPro" id="IPR011009">
    <property type="entry name" value="Kinase-like_dom_sf"/>
</dbReference>
<feature type="compositionally biased region" description="Polar residues" evidence="9">
    <location>
        <begin position="445"/>
        <end position="459"/>
    </location>
</feature>
<dbReference type="Pfam" id="PF08263">
    <property type="entry name" value="LRRNT_2"/>
    <property type="match status" value="1"/>
</dbReference>
<evidence type="ECO:0000256" key="4">
    <source>
        <dbReference type="ARBA" id="ARBA00022737"/>
    </source>
</evidence>